<dbReference type="Gene3D" id="1.10.340.70">
    <property type="match status" value="1"/>
</dbReference>
<dbReference type="InterPro" id="IPR001878">
    <property type="entry name" value="Znf_CCHC"/>
</dbReference>
<dbReference type="PANTHER" id="PTHR37984:SF13">
    <property type="entry name" value="RIBONUCLEASE H"/>
    <property type="match status" value="1"/>
</dbReference>
<dbReference type="FunFam" id="3.30.70.270:FF:000003">
    <property type="entry name" value="Transposon Ty3-G Gag-Pol polyprotein"/>
    <property type="match status" value="1"/>
</dbReference>
<dbReference type="OrthoDB" id="6239317at2759"/>
<reference evidence="8 9" key="1">
    <citation type="submission" date="2017-06" db="EMBL/GenBank/DDBJ databases">
        <title>A platform for efficient transgenesis in Macrostomum lignano, a flatworm model organism for stem cell research.</title>
        <authorList>
            <person name="Berezikov E."/>
        </authorList>
    </citation>
    <scope>NUCLEOTIDE SEQUENCE [LARGE SCALE GENOMIC DNA]</scope>
    <source>
        <strain evidence="8">DV1</strain>
        <tissue evidence="8">Whole organism</tissue>
    </source>
</reference>
<dbReference type="InterPro" id="IPR043502">
    <property type="entry name" value="DNA/RNA_pol_sf"/>
</dbReference>
<evidence type="ECO:0000256" key="4">
    <source>
        <dbReference type="PROSITE-ProRule" id="PRU00047"/>
    </source>
</evidence>
<keyword evidence="3" id="KW-0238">DNA-binding</keyword>
<keyword evidence="2" id="KW-0378">Hydrolase</keyword>
<dbReference type="CDD" id="cd01647">
    <property type="entry name" value="RT_LTR"/>
    <property type="match status" value="1"/>
</dbReference>
<dbReference type="PANTHER" id="PTHR37984">
    <property type="entry name" value="PROTEIN CBG26694"/>
    <property type="match status" value="1"/>
</dbReference>
<dbReference type="Gene3D" id="3.10.10.10">
    <property type="entry name" value="HIV Type 1 Reverse Transcriptase, subunit A, domain 1"/>
    <property type="match status" value="1"/>
</dbReference>
<dbReference type="Pfam" id="PF17921">
    <property type="entry name" value="Integrase_H2C2"/>
    <property type="match status" value="1"/>
</dbReference>
<proteinExistence type="predicted"/>
<keyword evidence="4" id="KW-0479">Metal-binding</keyword>
<dbReference type="Proteomes" id="UP000215902">
    <property type="component" value="Unassembled WGS sequence"/>
</dbReference>
<evidence type="ECO:0000256" key="3">
    <source>
        <dbReference type="ARBA" id="ARBA00023125"/>
    </source>
</evidence>
<dbReference type="Pfam" id="PF17919">
    <property type="entry name" value="RT_RNaseH_2"/>
    <property type="match status" value="1"/>
</dbReference>
<dbReference type="GO" id="GO:0008270">
    <property type="term" value="F:zinc ion binding"/>
    <property type="evidence" value="ECO:0007669"/>
    <property type="project" value="UniProtKB-KW"/>
</dbReference>
<feature type="region of interest" description="Disordered" evidence="5">
    <location>
        <begin position="1224"/>
        <end position="1293"/>
    </location>
</feature>
<dbReference type="SUPFAM" id="SSF57756">
    <property type="entry name" value="Retrovirus zinc finger-like domains"/>
    <property type="match status" value="1"/>
</dbReference>
<dbReference type="InterPro" id="IPR036875">
    <property type="entry name" value="Znf_CCHC_sf"/>
</dbReference>
<dbReference type="Gene3D" id="3.30.420.10">
    <property type="entry name" value="Ribonuclease H-like superfamily/Ribonuclease H"/>
    <property type="match status" value="1"/>
</dbReference>
<dbReference type="InterPro" id="IPR050951">
    <property type="entry name" value="Retrovirus_Pol_polyprotein"/>
</dbReference>
<dbReference type="EMBL" id="NIVC01001575">
    <property type="protein sequence ID" value="PAA66240.1"/>
    <property type="molecule type" value="Genomic_DNA"/>
</dbReference>
<evidence type="ECO:0000256" key="1">
    <source>
        <dbReference type="ARBA" id="ARBA00022670"/>
    </source>
</evidence>
<dbReference type="SMART" id="SM00343">
    <property type="entry name" value="ZnF_C2HC"/>
    <property type="match status" value="2"/>
</dbReference>
<dbReference type="GO" id="GO:0004190">
    <property type="term" value="F:aspartic-type endopeptidase activity"/>
    <property type="evidence" value="ECO:0007669"/>
    <property type="project" value="UniProtKB-KW"/>
</dbReference>
<dbReference type="InterPro" id="IPR036397">
    <property type="entry name" value="RNaseH_sf"/>
</dbReference>
<keyword evidence="4" id="KW-0863">Zinc-finger</keyword>
<protein>
    <recommendedName>
        <fullName evidence="10">Reverse transcriptase</fullName>
    </recommendedName>
</protein>
<dbReference type="Pfam" id="PF00078">
    <property type="entry name" value="RVT_1"/>
    <property type="match status" value="1"/>
</dbReference>
<dbReference type="Pfam" id="PF00665">
    <property type="entry name" value="rve"/>
    <property type="match status" value="1"/>
</dbReference>
<organism evidence="8 9">
    <name type="scientific">Macrostomum lignano</name>
    <dbReference type="NCBI Taxonomy" id="282301"/>
    <lineage>
        <taxon>Eukaryota</taxon>
        <taxon>Metazoa</taxon>
        <taxon>Spiralia</taxon>
        <taxon>Lophotrochozoa</taxon>
        <taxon>Platyhelminthes</taxon>
        <taxon>Rhabditophora</taxon>
        <taxon>Macrostomorpha</taxon>
        <taxon>Macrostomida</taxon>
        <taxon>Macrostomidae</taxon>
        <taxon>Macrostomum</taxon>
    </lineage>
</organism>
<accession>A0A267EXJ4</accession>
<dbReference type="Gene3D" id="2.40.70.10">
    <property type="entry name" value="Acid Proteases"/>
    <property type="match status" value="1"/>
</dbReference>
<dbReference type="InterPro" id="IPR021109">
    <property type="entry name" value="Peptidase_aspartic_dom_sf"/>
</dbReference>
<dbReference type="STRING" id="282301.A0A267EXJ4"/>
<dbReference type="SUPFAM" id="SSF53098">
    <property type="entry name" value="Ribonuclease H-like"/>
    <property type="match status" value="1"/>
</dbReference>
<dbReference type="FunFam" id="3.30.420.10:FF:000063">
    <property type="entry name" value="Retrovirus-related Pol polyprotein from transposon 297-like Protein"/>
    <property type="match status" value="1"/>
</dbReference>
<dbReference type="InterPro" id="IPR001584">
    <property type="entry name" value="Integrase_cat-core"/>
</dbReference>
<evidence type="ECO:0000259" key="7">
    <source>
        <dbReference type="PROSITE" id="PS50994"/>
    </source>
</evidence>
<dbReference type="PROSITE" id="PS50994">
    <property type="entry name" value="INTEGRASE"/>
    <property type="match status" value="1"/>
</dbReference>
<evidence type="ECO:0000256" key="5">
    <source>
        <dbReference type="SAM" id="MobiDB-lite"/>
    </source>
</evidence>
<keyword evidence="1" id="KW-0645">Protease</keyword>
<dbReference type="GO" id="GO:0006508">
    <property type="term" value="P:proteolysis"/>
    <property type="evidence" value="ECO:0007669"/>
    <property type="project" value="UniProtKB-KW"/>
</dbReference>
<dbReference type="InterPro" id="IPR043128">
    <property type="entry name" value="Rev_trsase/Diguanyl_cyclase"/>
</dbReference>
<feature type="region of interest" description="Disordered" evidence="5">
    <location>
        <begin position="239"/>
        <end position="261"/>
    </location>
</feature>
<dbReference type="FunFam" id="3.10.20.370:FF:000001">
    <property type="entry name" value="Retrovirus-related Pol polyprotein from transposon 17.6-like protein"/>
    <property type="match status" value="1"/>
</dbReference>
<sequence>MSSASALGLVGPYEEGSEPWHMYQARLEQYFVANDVTEEAKKRAILLSSCGKKVFHLAFSLLSPAQPSAKSYTEICETLKSHFEPEESEIVHRYRFYTRNRREGEGVADFVADLRDQARDCKFGDSLTSMLRDRLVLGINNDSAQRRLLAEPDLTLAKALKLALAHESAAKGCQLVSGASKPDPVSQESVSIVKQQQKSSSTRRCFRCLSTKHLANKCPFATQKCYKCSKTGHTAAACKSQSKDDRREALQMQDGEEKDSCEEETAHSLYQLSGKRVSKVPPITTTVRINGRPVVMEVDTGASVSLVSSKTYRTVLNSQPALQPASMQLRTYSGEKVPIEGCICVAVEAAEAPPKSLSLLMVAGCGSDLLGRDWLSELRLDWRSIKQVAAAPEVSPGLQQLLDKYSDFFSPELGKYNGPPVSLNMKPDAQPRFMEARNLPFALKDKVESQLNREIEQGILVPVQHSEYASPVVPVLKSDGSVRVCADFKQTVNPNVEPDSYPLPRIEELFAKLTGGRLFTKLDLSQAYMQLPLDEASQTRLPFGVSPAVGIFQRRMDCLLQGITSTACFIDDLIITGKDDSSHLNSLEQVLEKLSQSGLRCKLEKCQFMQTSVSYLGHRIDADGLHPIKDKVEAIVSAPAPKDATQLRSFLGMVNYYGKFLPNLSQVLAPLHLLLREQHRWNWGAAQNAAFEKCKALLSSAPVLAHFDPSEDLLLECDASPYGLGAVISHRIDGAVRPVAFASRTLHDAEKNYSQLEKEALAVVFAVKKFNAYLFGHPFLLVSEHKPLLGLLAENKAVPALASGRIQRWALLLSGYNYRMVHRAGASLLCADALSRLPLPDKPATVPKLAELVMLMDHLDDGPVTAAQIRGLTRRDPTLARALHFTQIGWPERVSDDLLPYSKRAAELSVQDGCLLWGARVVVPVGARAALLQVLHQGHAGASRMKTLARGYFWWPGLDSEIENLAKACSDCQELQNAPAPSPMLSWPWPDRPWSRVHIDYAGPVSGKMLLVVVDAHSKWLDVHVVTSATSAVTIQKLRSSFATHGLPDVLVSDNGPNLVSEEMSDFLRKNGIQHVRVAPYHPASNGLAEPAVQTLKRSLEKQREGSLEDKVARFLLSYRVTPHATTGVAPCELLMGRRLCTLLDRARPDLGARVQRKQSQQKEHHDCKARFRTFETGDAVLAKDFGANGGRWKPARVVGAAGPASYLCGFDGDDRVVRRHVDHVRGGPEQPRPTGAGVTDGATDAKAAPEPEAAMPAVDEPPNLAAPGDPEIDGSLRRSSRVRRPPERLSYG</sequence>
<keyword evidence="2" id="KW-0064">Aspartyl protease</keyword>
<dbReference type="GO" id="GO:0015074">
    <property type="term" value="P:DNA integration"/>
    <property type="evidence" value="ECO:0007669"/>
    <property type="project" value="InterPro"/>
</dbReference>
<feature type="domain" description="Integrase catalytic" evidence="7">
    <location>
        <begin position="989"/>
        <end position="1139"/>
    </location>
</feature>
<dbReference type="FunFam" id="3.30.70.270:FF:000026">
    <property type="entry name" value="Transposon Ty3-G Gag-Pol polyprotein"/>
    <property type="match status" value="1"/>
</dbReference>
<dbReference type="GO" id="GO:0003677">
    <property type="term" value="F:DNA binding"/>
    <property type="evidence" value="ECO:0007669"/>
    <property type="project" value="UniProtKB-KW"/>
</dbReference>
<dbReference type="Gene3D" id="3.10.20.370">
    <property type="match status" value="1"/>
</dbReference>
<comment type="caution">
    <text evidence="8">The sequence shown here is derived from an EMBL/GenBank/DDBJ whole genome shotgun (WGS) entry which is preliminary data.</text>
</comment>
<dbReference type="InterPro" id="IPR041577">
    <property type="entry name" value="RT_RNaseH_2"/>
</dbReference>
<dbReference type="PROSITE" id="PS50158">
    <property type="entry name" value="ZF_CCHC"/>
    <property type="match status" value="1"/>
</dbReference>
<keyword evidence="9" id="KW-1185">Reference proteome</keyword>
<evidence type="ECO:0000256" key="2">
    <source>
        <dbReference type="ARBA" id="ARBA00022750"/>
    </source>
</evidence>
<evidence type="ECO:0008006" key="10">
    <source>
        <dbReference type="Google" id="ProtNLM"/>
    </source>
</evidence>
<feature type="compositionally biased region" description="Low complexity" evidence="5">
    <location>
        <begin position="1243"/>
        <end position="1263"/>
    </location>
</feature>
<evidence type="ECO:0000313" key="8">
    <source>
        <dbReference type="EMBL" id="PAA66240.1"/>
    </source>
</evidence>
<dbReference type="SUPFAM" id="SSF56672">
    <property type="entry name" value="DNA/RNA polymerases"/>
    <property type="match status" value="1"/>
</dbReference>
<dbReference type="InterPro" id="IPR041588">
    <property type="entry name" value="Integrase_H2C2"/>
</dbReference>
<evidence type="ECO:0000259" key="6">
    <source>
        <dbReference type="PROSITE" id="PS50158"/>
    </source>
</evidence>
<keyword evidence="4" id="KW-0862">Zinc</keyword>
<evidence type="ECO:0000313" key="9">
    <source>
        <dbReference type="Proteomes" id="UP000215902"/>
    </source>
</evidence>
<dbReference type="FunFam" id="1.10.340.70:FF:000003">
    <property type="entry name" value="Protein CBG25708"/>
    <property type="match status" value="1"/>
</dbReference>
<gene>
    <name evidence="8" type="ORF">BOX15_Mlig008794g3</name>
</gene>
<dbReference type="SUPFAM" id="SSF50630">
    <property type="entry name" value="Acid proteases"/>
    <property type="match status" value="1"/>
</dbReference>
<dbReference type="Gene3D" id="4.10.60.10">
    <property type="entry name" value="Zinc finger, CCHC-type"/>
    <property type="match status" value="1"/>
</dbReference>
<name>A0A267EXJ4_9PLAT</name>
<dbReference type="Gene3D" id="3.30.70.270">
    <property type="match status" value="2"/>
</dbReference>
<feature type="domain" description="CCHC-type" evidence="6">
    <location>
        <begin position="224"/>
        <end position="240"/>
    </location>
</feature>
<dbReference type="InterPro" id="IPR012337">
    <property type="entry name" value="RNaseH-like_sf"/>
</dbReference>
<dbReference type="InterPro" id="IPR000477">
    <property type="entry name" value="RT_dom"/>
</dbReference>
<dbReference type="CDD" id="cd09274">
    <property type="entry name" value="RNase_HI_RT_Ty3"/>
    <property type="match status" value="1"/>
</dbReference>